<organism evidence="2">
    <name type="scientific">Desulfatirhabdium butyrativorans</name>
    <dbReference type="NCBI Taxonomy" id="340467"/>
    <lineage>
        <taxon>Bacteria</taxon>
        <taxon>Pseudomonadati</taxon>
        <taxon>Thermodesulfobacteriota</taxon>
        <taxon>Desulfobacteria</taxon>
        <taxon>Desulfobacterales</taxon>
        <taxon>Desulfatirhabdiaceae</taxon>
        <taxon>Desulfatirhabdium</taxon>
    </lineage>
</organism>
<dbReference type="SUPFAM" id="SSF51905">
    <property type="entry name" value="FAD/NAD(P)-binding domain"/>
    <property type="match status" value="1"/>
</dbReference>
<dbReference type="InterPro" id="IPR023753">
    <property type="entry name" value="FAD/NAD-binding_dom"/>
</dbReference>
<evidence type="ECO:0000313" key="2">
    <source>
        <dbReference type="EMBL" id="HGU32253.1"/>
    </source>
</evidence>
<dbReference type="EMBL" id="DSUH01000121">
    <property type="protein sequence ID" value="HGU32253.1"/>
    <property type="molecule type" value="Genomic_DNA"/>
</dbReference>
<reference evidence="2" key="1">
    <citation type="journal article" date="2020" name="mSystems">
        <title>Genome- and Community-Level Interaction Insights into Carbon Utilization and Element Cycling Functions of Hydrothermarchaeota in Hydrothermal Sediment.</title>
        <authorList>
            <person name="Zhou Z."/>
            <person name="Liu Y."/>
            <person name="Xu W."/>
            <person name="Pan J."/>
            <person name="Luo Z.H."/>
            <person name="Li M."/>
        </authorList>
    </citation>
    <scope>NUCLEOTIDE SEQUENCE [LARGE SCALE GENOMIC DNA]</scope>
    <source>
        <strain evidence="2">SpSt-477</strain>
    </source>
</reference>
<evidence type="ECO:0000259" key="1">
    <source>
        <dbReference type="Pfam" id="PF07992"/>
    </source>
</evidence>
<feature type="domain" description="FAD/NAD(P)-binding" evidence="1">
    <location>
        <begin position="4"/>
        <end position="35"/>
    </location>
</feature>
<comment type="caution">
    <text evidence="2">The sequence shown here is derived from an EMBL/GenBank/DDBJ whole genome shotgun (WGS) entry which is preliminary data.</text>
</comment>
<sequence>MAFNRSGIVVDEYKRTSNPKVFAMGDCAATIQVARVDDDEGDTAARAILADLG</sequence>
<dbReference type="InterPro" id="IPR036188">
    <property type="entry name" value="FAD/NAD-bd_sf"/>
</dbReference>
<dbReference type="Gene3D" id="3.50.50.60">
    <property type="entry name" value="FAD/NAD(P)-binding domain"/>
    <property type="match status" value="1"/>
</dbReference>
<dbReference type="AlphaFoldDB" id="A0A7C4RPK7"/>
<dbReference type="GO" id="GO:0016491">
    <property type="term" value="F:oxidoreductase activity"/>
    <property type="evidence" value="ECO:0007669"/>
    <property type="project" value="InterPro"/>
</dbReference>
<accession>A0A7C4RPK7</accession>
<dbReference type="Pfam" id="PF07992">
    <property type="entry name" value="Pyr_redox_2"/>
    <property type="match status" value="1"/>
</dbReference>
<protein>
    <recommendedName>
        <fullName evidence="1">FAD/NAD(P)-binding domain-containing protein</fullName>
    </recommendedName>
</protein>
<gene>
    <name evidence="2" type="ORF">ENS29_05295</name>
</gene>
<proteinExistence type="predicted"/>
<name>A0A7C4RPK7_9BACT</name>